<evidence type="ECO:0000256" key="4">
    <source>
        <dbReference type="ARBA" id="ARBA00023015"/>
    </source>
</evidence>
<dbReference type="GO" id="GO:0003700">
    <property type="term" value="F:DNA-binding transcription factor activity"/>
    <property type="evidence" value="ECO:0007669"/>
    <property type="project" value="UniProtKB-UniRule"/>
</dbReference>
<dbReference type="InterPro" id="IPR037914">
    <property type="entry name" value="SpoVT-AbrB_sf"/>
</dbReference>
<dbReference type="InterPro" id="IPR038619">
    <property type="entry name" value="MraZ_sf"/>
</dbReference>
<sequence length="170" mass="18790">MEIIDFFHGGILNAVDAKGRVSLPSSFRGVIDRRVRRDSSDASSDDRLILLGEHAKLPCLEGFDPTYSRQLHENIRRKVAAMGDVDVMEAMDDEMAEAFGSKTQIAYDGAGRMVLSAPMRRAAGITDTALFVGGGETFQIWNPDTFRTARADKPRLIRMLDSLIAERTGK</sequence>
<dbReference type="InterPro" id="IPR035642">
    <property type="entry name" value="MraZ_N"/>
</dbReference>
<evidence type="ECO:0000313" key="9">
    <source>
        <dbReference type="EMBL" id="MBB5729913.1"/>
    </source>
</evidence>
<feature type="domain" description="SpoVT-AbrB" evidence="8">
    <location>
        <begin position="102"/>
        <end position="145"/>
    </location>
</feature>
<keyword evidence="3" id="KW-0677">Repeat</keyword>
<dbReference type="InterPro" id="IPR003444">
    <property type="entry name" value="MraZ"/>
</dbReference>
<evidence type="ECO:0000256" key="6">
    <source>
        <dbReference type="ARBA" id="ARBA00023163"/>
    </source>
</evidence>
<dbReference type="CDD" id="cd16320">
    <property type="entry name" value="MraZ_N"/>
    <property type="match status" value="1"/>
</dbReference>
<keyword evidence="5 7" id="KW-0238">DNA-binding</keyword>
<dbReference type="InterPro" id="IPR035644">
    <property type="entry name" value="MraZ_C"/>
</dbReference>
<evidence type="ECO:0000256" key="5">
    <source>
        <dbReference type="ARBA" id="ARBA00023125"/>
    </source>
</evidence>
<comment type="subunit">
    <text evidence="7">Forms oligomers.</text>
</comment>
<organism evidence="9 10">
    <name type="scientific">Sphingomonas prati</name>
    <dbReference type="NCBI Taxonomy" id="1843237"/>
    <lineage>
        <taxon>Bacteria</taxon>
        <taxon>Pseudomonadati</taxon>
        <taxon>Pseudomonadota</taxon>
        <taxon>Alphaproteobacteria</taxon>
        <taxon>Sphingomonadales</taxon>
        <taxon>Sphingomonadaceae</taxon>
        <taxon>Sphingomonas</taxon>
    </lineage>
</organism>
<evidence type="ECO:0000256" key="1">
    <source>
        <dbReference type="ARBA" id="ARBA00013860"/>
    </source>
</evidence>
<dbReference type="GO" id="GO:2000143">
    <property type="term" value="P:negative regulation of DNA-templated transcription initiation"/>
    <property type="evidence" value="ECO:0007669"/>
    <property type="project" value="TreeGrafter"/>
</dbReference>
<keyword evidence="6 7" id="KW-0804">Transcription</keyword>
<dbReference type="PANTHER" id="PTHR34701:SF1">
    <property type="entry name" value="TRANSCRIPTIONAL REGULATOR MRAZ"/>
    <property type="match status" value="1"/>
</dbReference>
<dbReference type="Proteomes" id="UP000546701">
    <property type="component" value="Unassembled WGS sequence"/>
</dbReference>
<dbReference type="PANTHER" id="PTHR34701">
    <property type="entry name" value="TRANSCRIPTIONAL REGULATOR MRAZ"/>
    <property type="match status" value="1"/>
</dbReference>
<comment type="subcellular location">
    <subcellularLocation>
        <location evidence="7">Cytoplasm</location>
        <location evidence="7">Nucleoid</location>
    </subcellularLocation>
</comment>
<dbReference type="OrthoDB" id="9807753at2"/>
<dbReference type="GO" id="GO:0000976">
    <property type="term" value="F:transcription cis-regulatory region binding"/>
    <property type="evidence" value="ECO:0007669"/>
    <property type="project" value="TreeGrafter"/>
</dbReference>
<dbReference type="InterPro" id="IPR007159">
    <property type="entry name" value="SpoVT-AbrB_dom"/>
</dbReference>
<dbReference type="RefSeq" id="WP_157175953.1">
    <property type="nucleotide sequence ID" value="NZ_BMJP01000003.1"/>
</dbReference>
<evidence type="ECO:0000256" key="2">
    <source>
        <dbReference type="ARBA" id="ARBA00022490"/>
    </source>
</evidence>
<dbReference type="CDD" id="cd16321">
    <property type="entry name" value="MraZ_C"/>
    <property type="match status" value="1"/>
</dbReference>
<keyword evidence="2 7" id="KW-0963">Cytoplasm</keyword>
<dbReference type="EMBL" id="JACIJR010000005">
    <property type="protein sequence ID" value="MBB5729913.1"/>
    <property type="molecule type" value="Genomic_DNA"/>
</dbReference>
<protein>
    <recommendedName>
        <fullName evidence="1 7">Transcriptional regulator MraZ</fullName>
    </recommendedName>
</protein>
<dbReference type="Pfam" id="PF02381">
    <property type="entry name" value="MraZ"/>
    <property type="match status" value="1"/>
</dbReference>
<dbReference type="GO" id="GO:0005737">
    <property type="term" value="C:cytoplasm"/>
    <property type="evidence" value="ECO:0007669"/>
    <property type="project" value="UniProtKB-UniRule"/>
</dbReference>
<accession>A0A7W9BTM4</accession>
<keyword evidence="10" id="KW-1185">Reference proteome</keyword>
<evidence type="ECO:0000313" key="10">
    <source>
        <dbReference type="Proteomes" id="UP000546701"/>
    </source>
</evidence>
<reference evidence="9 10" key="1">
    <citation type="submission" date="2020-08" db="EMBL/GenBank/DDBJ databases">
        <title>Genomic Encyclopedia of Type Strains, Phase IV (KMG-IV): sequencing the most valuable type-strain genomes for metagenomic binning, comparative biology and taxonomic classification.</title>
        <authorList>
            <person name="Goeker M."/>
        </authorList>
    </citation>
    <scope>NUCLEOTIDE SEQUENCE [LARGE SCALE GENOMIC DNA]</scope>
    <source>
        <strain evidence="9 10">DSM 103336</strain>
    </source>
</reference>
<gene>
    <name evidence="7" type="primary">mraZ</name>
    <name evidence="9" type="ORF">FHS99_002409</name>
</gene>
<comment type="similarity">
    <text evidence="7">Belongs to the MraZ family.</text>
</comment>
<comment type="caution">
    <text evidence="9">The sequence shown here is derived from an EMBL/GenBank/DDBJ whole genome shotgun (WGS) entry which is preliminary data.</text>
</comment>
<dbReference type="AlphaFoldDB" id="A0A7W9BTM4"/>
<dbReference type="PROSITE" id="PS51740">
    <property type="entry name" value="SPOVT_ABRB"/>
    <property type="match status" value="1"/>
</dbReference>
<dbReference type="SUPFAM" id="SSF89447">
    <property type="entry name" value="AbrB/MazE/MraZ-like"/>
    <property type="match status" value="1"/>
</dbReference>
<dbReference type="Gene3D" id="3.40.1550.20">
    <property type="entry name" value="Transcriptional regulator MraZ domain"/>
    <property type="match status" value="1"/>
</dbReference>
<dbReference type="HAMAP" id="MF_01008">
    <property type="entry name" value="MraZ"/>
    <property type="match status" value="1"/>
</dbReference>
<name>A0A7W9BTM4_9SPHN</name>
<keyword evidence="4 7" id="KW-0805">Transcription regulation</keyword>
<proteinExistence type="inferred from homology"/>
<evidence type="ECO:0000256" key="7">
    <source>
        <dbReference type="HAMAP-Rule" id="MF_01008"/>
    </source>
</evidence>
<evidence type="ECO:0000259" key="8">
    <source>
        <dbReference type="PROSITE" id="PS51740"/>
    </source>
</evidence>
<evidence type="ECO:0000256" key="3">
    <source>
        <dbReference type="ARBA" id="ARBA00022737"/>
    </source>
</evidence>
<dbReference type="GO" id="GO:0009295">
    <property type="term" value="C:nucleoid"/>
    <property type="evidence" value="ECO:0007669"/>
    <property type="project" value="UniProtKB-SubCell"/>
</dbReference>
<dbReference type="InterPro" id="IPR020603">
    <property type="entry name" value="MraZ_dom"/>
</dbReference>